<evidence type="ECO:0000313" key="1">
    <source>
        <dbReference type="EMBL" id="KAI4566821.1"/>
    </source>
</evidence>
<evidence type="ECO:0000313" key="2">
    <source>
        <dbReference type="Proteomes" id="UP001057279"/>
    </source>
</evidence>
<organism evidence="1 2">
    <name type="scientific">Ovis ammon polii x Ovis aries</name>
    <dbReference type="NCBI Taxonomy" id="2918886"/>
    <lineage>
        <taxon>Eukaryota</taxon>
        <taxon>Metazoa</taxon>
        <taxon>Chordata</taxon>
        <taxon>Craniata</taxon>
        <taxon>Vertebrata</taxon>
        <taxon>Euteleostomi</taxon>
        <taxon>Mammalia</taxon>
        <taxon>Eutheria</taxon>
        <taxon>Laurasiatheria</taxon>
        <taxon>Artiodactyla</taxon>
        <taxon>Ruminantia</taxon>
        <taxon>Pecora</taxon>
        <taxon>Bovidae</taxon>
        <taxon>Caprinae</taxon>
        <taxon>Ovis</taxon>
    </lineage>
</organism>
<proteinExistence type="predicted"/>
<gene>
    <name evidence="1" type="ORF">MJG53_015498</name>
</gene>
<keyword evidence="2" id="KW-1185">Reference proteome</keyword>
<dbReference type="Proteomes" id="UP001057279">
    <property type="component" value="Linkage Group LG18"/>
</dbReference>
<sequence length="538" mass="60161">MCDGENKSVILPVHDAEPWLDECLGSVLQQDFEGSMELSIFNDASKDKSMTIIEKWKKKLEDSGILVVIGGHDSPSPRGVGYSKNQAVAQSSGSYLCFLDANFKKTYALDPEFHSSTGSFRKEYCYQLERICYSFRKQLRNVRSGLEQVEAAAFPGMPPGNFSSTGRRDDASESEAATRSRFATPGKSYDTSLPADLLYPWVLGEPYEAVGAAEEEVGATGFWGLCYDSPVGAAGLLVDHHQLPPGLCSLRTRQQAYISPDSTLNKIIGCQVTREPPNSTERYMRWINQLAPDQLLTQVFTSNGPTVIMPTWFCSRAWFAHVGPFDEGGRGVPEDLLFFYEHLRKGGGVVRVDQSLLLYRYHPGAATHSVLEYVGLGSRRGGGDPSQVSAPRTTIWAHRVRFLEEQALPHWATFTIWNAGRQGRRLYRSLTAGSQRKVAAFCDVDENKIRKGFYCYEDSQERPKPRIPVLHFRAARPPFVICVKLWDAMSRLCKLLLRNSKAVVPTGEVTSWDLTGGVFEDNLRSLNLQEGRDFLHFS</sequence>
<protein>
    <submittedName>
        <fullName evidence="1">Uncharacterized protein</fullName>
    </submittedName>
</protein>
<reference evidence="1" key="1">
    <citation type="submission" date="2022-03" db="EMBL/GenBank/DDBJ databases">
        <title>Genomic analyses of argali, domestic sheep and their hybrids provide insights into chromosomal evolution, heterosis and genetic basis of agronomic traits.</title>
        <authorList>
            <person name="Li M."/>
        </authorList>
    </citation>
    <scope>NUCLEOTIDE SEQUENCE</scope>
    <source>
        <strain evidence="1">F1 hybrid</strain>
    </source>
</reference>
<name>A0ACB9UF88_9CETA</name>
<comment type="caution">
    <text evidence="1">The sequence shown here is derived from an EMBL/GenBank/DDBJ whole genome shotgun (WGS) entry which is preliminary data.</text>
</comment>
<accession>A0ACB9UF88</accession>
<dbReference type="EMBL" id="CM043043">
    <property type="protein sequence ID" value="KAI4566821.1"/>
    <property type="molecule type" value="Genomic_DNA"/>
</dbReference>